<dbReference type="Proteomes" id="UP000467124">
    <property type="component" value="Unassembled WGS sequence"/>
</dbReference>
<keyword evidence="2" id="KW-0472">Membrane</keyword>
<keyword evidence="2" id="KW-0812">Transmembrane</keyword>
<comment type="caution">
    <text evidence="3">The sequence shown here is derived from an EMBL/GenBank/DDBJ whole genome shotgun (WGS) entry which is preliminary data.</text>
</comment>
<organism evidence="3 4">
    <name type="scientific">Nocardiopsis alba</name>
    <dbReference type="NCBI Taxonomy" id="53437"/>
    <lineage>
        <taxon>Bacteria</taxon>
        <taxon>Bacillati</taxon>
        <taxon>Actinomycetota</taxon>
        <taxon>Actinomycetes</taxon>
        <taxon>Streptosporangiales</taxon>
        <taxon>Nocardiopsidaceae</taxon>
        <taxon>Nocardiopsis</taxon>
    </lineage>
</organism>
<dbReference type="Gene3D" id="1.20.140.160">
    <property type="match status" value="1"/>
</dbReference>
<proteinExistence type="predicted"/>
<accession>A0A7K2IVM0</accession>
<reference evidence="3 4" key="1">
    <citation type="journal article" date="2019" name="Nat. Commun.">
        <title>The antimicrobial potential of Streptomyces from insect microbiomes.</title>
        <authorList>
            <person name="Chevrette M.G."/>
            <person name="Carlson C.M."/>
            <person name="Ortega H.E."/>
            <person name="Thomas C."/>
            <person name="Ananiev G.E."/>
            <person name="Barns K.J."/>
            <person name="Book A.J."/>
            <person name="Cagnazzo J."/>
            <person name="Carlos C."/>
            <person name="Flanigan W."/>
            <person name="Grubbs K.J."/>
            <person name="Horn H.A."/>
            <person name="Hoffmann F.M."/>
            <person name="Klassen J.L."/>
            <person name="Knack J.J."/>
            <person name="Lewin G.R."/>
            <person name="McDonald B.R."/>
            <person name="Muller L."/>
            <person name="Melo W.G.P."/>
            <person name="Pinto-Tomas A.A."/>
            <person name="Schmitz A."/>
            <person name="Wendt-Pienkowski E."/>
            <person name="Wildman S."/>
            <person name="Zhao M."/>
            <person name="Zhang F."/>
            <person name="Bugni T.S."/>
            <person name="Andes D.R."/>
            <person name="Pupo M.T."/>
            <person name="Currie C.R."/>
        </authorList>
    </citation>
    <scope>NUCLEOTIDE SEQUENCE [LARGE SCALE GENOMIC DNA]</scope>
    <source>
        <strain evidence="3 4">SID5840</strain>
    </source>
</reference>
<feature type="region of interest" description="Disordered" evidence="1">
    <location>
        <begin position="340"/>
        <end position="477"/>
    </location>
</feature>
<evidence type="ECO:0000256" key="1">
    <source>
        <dbReference type="SAM" id="MobiDB-lite"/>
    </source>
</evidence>
<evidence type="ECO:0000313" key="4">
    <source>
        <dbReference type="Proteomes" id="UP000467124"/>
    </source>
</evidence>
<feature type="region of interest" description="Disordered" evidence="1">
    <location>
        <begin position="158"/>
        <end position="180"/>
    </location>
</feature>
<dbReference type="AlphaFoldDB" id="A0A7K2IVM0"/>
<feature type="compositionally biased region" description="Acidic residues" evidence="1">
    <location>
        <begin position="393"/>
        <end position="409"/>
    </location>
</feature>
<feature type="transmembrane region" description="Helical" evidence="2">
    <location>
        <begin position="308"/>
        <end position="329"/>
    </location>
</feature>
<feature type="compositionally biased region" description="Low complexity" evidence="1">
    <location>
        <begin position="467"/>
        <end position="477"/>
    </location>
</feature>
<evidence type="ECO:0000313" key="3">
    <source>
        <dbReference type="EMBL" id="MYR33993.1"/>
    </source>
</evidence>
<name>A0A7K2IVM0_9ACTN</name>
<keyword evidence="2" id="KW-1133">Transmembrane helix</keyword>
<gene>
    <name evidence="3" type="ORF">GTW20_17460</name>
</gene>
<feature type="compositionally biased region" description="Acidic residues" evidence="1">
    <location>
        <begin position="443"/>
        <end position="455"/>
    </location>
</feature>
<protein>
    <submittedName>
        <fullName evidence="3">Sigma-70 family RNA polymerase sigma factor</fullName>
    </submittedName>
</protein>
<sequence length="477" mass="50020">MTRGDERDEPTAVSAEALHDAHAPALYRYAWSLLGDGGSGGSEDPVAESVYEGLVAGVVSFPSLTDPDDPGPWLYALVRSACQHRGLGRTHPYTGLATVAAEEPVARMFSRLPASQRELVELTLRHSLPTSAIARILDLEPGICGELSRTAIRRAAEELHQGSGTTPEPADGEDPEPNGPLWRAQVEGVTEALSLLCPPGPPPGLRERVLDVCGSPTSEAAAERRRVAALMRPLAADGYPVHRARTDGEAPAEALIAEPAPNVPVSPKALPEDRLTTRDHPAYEGTRSLLPGPDHDPASDLLAERRRWPLPAVSGLAMVVIVLLLWWWAGAMGAPRTLIDAGPDGSPPNSESGEVEALSTASDGRPGGAPDAGTDPERSSTLPPDEPAGTGADPDEPHEEGEDHPEEGTEPAPGRTPGTPPDVPAPNPPPADEDEERPPSNEEPVEEDPEEEPGEETPVNGTGGFLDGLLGLLFGGG</sequence>
<evidence type="ECO:0000256" key="2">
    <source>
        <dbReference type="SAM" id="Phobius"/>
    </source>
</evidence>
<feature type="compositionally biased region" description="Pro residues" evidence="1">
    <location>
        <begin position="418"/>
        <end position="430"/>
    </location>
</feature>
<dbReference type="EMBL" id="WWHY01000001">
    <property type="protein sequence ID" value="MYR33993.1"/>
    <property type="molecule type" value="Genomic_DNA"/>
</dbReference>